<feature type="transmembrane region" description="Helical" evidence="1">
    <location>
        <begin position="92"/>
        <end position="113"/>
    </location>
</feature>
<feature type="transmembrane region" description="Helical" evidence="1">
    <location>
        <begin position="125"/>
        <end position="143"/>
    </location>
</feature>
<accession>A0ABV6KEB2</accession>
<feature type="transmembrane region" description="Helical" evidence="1">
    <location>
        <begin position="32"/>
        <end position="48"/>
    </location>
</feature>
<dbReference type="InterPro" id="IPR025450">
    <property type="entry name" value="YndJ-like"/>
</dbReference>
<organism evidence="2 3">
    <name type="scientific">Halalkalibacter kiskunsagensis</name>
    <dbReference type="NCBI Taxonomy" id="1548599"/>
    <lineage>
        <taxon>Bacteria</taxon>
        <taxon>Bacillati</taxon>
        <taxon>Bacillota</taxon>
        <taxon>Bacilli</taxon>
        <taxon>Bacillales</taxon>
        <taxon>Bacillaceae</taxon>
        <taxon>Halalkalibacter</taxon>
    </lineage>
</organism>
<feature type="transmembrane region" description="Helical" evidence="1">
    <location>
        <begin position="191"/>
        <end position="209"/>
    </location>
</feature>
<proteinExistence type="predicted"/>
<feature type="transmembrane region" description="Helical" evidence="1">
    <location>
        <begin position="60"/>
        <end position="80"/>
    </location>
</feature>
<protein>
    <submittedName>
        <fullName evidence="2">YndJ family transporter</fullName>
    </submittedName>
</protein>
<evidence type="ECO:0000256" key="1">
    <source>
        <dbReference type="SAM" id="Phobius"/>
    </source>
</evidence>
<reference evidence="2 3" key="1">
    <citation type="submission" date="2024-09" db="EMBL/GenBank/DDBJ databases">
        <authorList>
            <person name="Sun Q."/>
            <person name="Mori K."/>
        </authorList>
    </citation>
    <scope>NUCLEOTIDE SEQUENCE [LARGE SCALE GENOMIC DNA]</scope>
    <source>
        <strain evidence="2 3">NCAIM B.02610</strain>
    </source>
</reference>
<dbReference type="Proteomes" id="UP001589838">
    <property type="component" value="Unassembled WGS sequence"/>
</dbReference>
<sequence>MKHPFFPAIIGGIISFVIFTFDYFQFSLIEKFLMFASFVILPLIIMLINDKDQTTFQKKIYSFITVLHFPAALLSLASLMSNKTWETGNSAISGSLSLTWLLFTFLLALYGLLLILENKEKIEEIAIGAGLIYFFIGGIWYTLYQFQLTFLLVDPTVSALSSVHFHFSSAIVPIFIGMLGRILVKKSWYSWLVVIDIIGPILIAIGIVFSKPLEIMGVSIFACNIIIYSTYLLLKIRKSTKKRYGNLLLTLSSLAFYSIIVLSICYPIAKRYFSLTILDMVPIYGSLHAFGFVLFGLLGWILMSYNPHKRAL</sequence>
<feature type="transmembrane region" description="Helical" evidence="1">
    <location>
        <begin position="5"/>
        <end position="26"/>
    </location>
</feature>
<gene>
    <name evidence="2" type="ORF">ACFFHM_12560</name>
</gene>
<evidence type="ECO:0000313" key="2">
    <source>
        <dbReference type="EMBL" id="MFC0471295.1"/>
    </source>
</evidence>
<evidence type="ECO:0000313" key="3">
    <source>
        <dbReference type="Proteomes" id="UP001589838"/>
    </source>
</evidence>
<feature type="transmembrane region" description="Helical" evidence="1">
    <location>
        <begin position="163"/>
        <end position="184"/>
    </location>
</feature>
<feature type="transmembrane region" description="Helical" evidence="1">
    <location>
        <begin position="246"/>
        <end position="269"/>
    </location>
</feature>
<keyword evidence="3" id="KW-1185">Reference proteome</keyword>
<dbReference type="EMBL" id="JBHLUX010000031">
    <property type="protein sequence ID" value="MFC0471295.1"/>
    <property type="molecule type" value="Genomic_DNA"/>
</dbReference>
<feature type="transmembrane region" description="Helical" evidence="1">
    <location>
        <begin position="281"/>
        <end position="303"/>
    </location>
</feature>
<keyword evidence="1" id="KW-0812">Transmembrane</keyword>
<dbReference type="Pfam" id="PF14158">
    <property type="entry name" value="YndJ"/>
    <property type="match status" value="1"/>
</dbReference>
<feature type="transmembrane region" description="Helical" evidence="1">
    <location>
        <begin position="215"/>
        <end position="234"/>
    </location>
</feature>
<comment type="caution">
    <text evidence="2">The sequence shown here is derived from an EMBL/GenBank/DDBJ whole genome shotgun (WGS) entry which is preliminary data.</text>
</comment>
<name>A0ABV6KEB2_9BACI</name>
<dbReference type="RefSeq" id="WP_335962408.1">
    <property type="nucleotide sequence ID" value="NZ_JAXBLX010000028.1"/>
</dbReference>
<keyword evidence="1" id="KW-0472">Membrane</keyword>
<keyword evidence="1" id="KW-1133">Transmembrane helix</keyword>